<feature type="non-terminal residue" evidence="3">
    <location>
        <position position="1"/>
    </location>
</feature>
<evidence type="ECO:0000313" key="4">
    <source>
        <dbReference type="Proteomes" id="UP000626109"/>
    </source>
</evidence>
<name>A0A813KP20_POLGL</name>
<keyword evidence="1" id="KW-0175">Coiled coil</keyword>
<feature type="region of interest" description="Disordered" evidence="2">
    <location>
        <begin position="129"/>
        <end position="171"/>
    </location>
</feature>
<dbReference type="Proteomes" id="UP000626109">
    <property type="component" value="Unassembled WGS sequence"/>
</dbReference>
<comment type="caution">
    <text evidence="3">The sequence shown here is derived from an EMBL/GenBank/DDBJ whole genome shotgun (WGS) entry which is preliminary data.</text>
</comment>
<gene>
    <name evidence="3" type="ORF">PGLA2088_LOCUS36927</name>
</gene>
<protein>
    <submittedName>
        <fullName evidence="3">Uncharacterized protein</fullName>
    </submittedName>
</protein>
<dbReference type="AlphaFoldDB" id="A0A813KP20"/>
<proteinExistence type="predicted"/>
<evidence type="ECO:0000256" key="2">
    <source>
        <dbReference type="SAM" id="MobiDB-lite"/>
    </source>
</evidence>
<evidence type="ECO:0000313" key="3">
    <source>
        <dbReference type="EMBL" id="CAE8712228.1"/>
    </source>
</evidence>
<organism evidence="3 4">
    <name type="scientific">Polarella glacialis</name>
    <name type="common">Dinoflagellate</name>
    <dbReference type="NCBI Taxonomy" id="89957"/>
    <lineage>
        <taxon>Eukaryota</taxon>
        <taxon>Sar</taxon>
        <taxon>Alveolata</taxon>
        <taxon>Dinophyceae</taxon>
        <taxon>Suessiales</taxon>
        <taxon>Suessiaceae</taxon>
        <taxon>Polarella</taxon>
    </lineage>
</organism>
<sequence length="221" mass="25005">VALERLKDELRVLAADRARLQQEADQVTHERTRLEVELQVATPALEEVWRRCQNLEERLSHRVRELGDESERVRRLQHEADSSKVKLADMERHTASLGLKVNELRAVRKAGVGEPQDNLRSRRTHFEEPTALNQVAMQEPHGDSSPRSIPNKARWQQGFPPGSWDRQSQGLRSATAGFEAGDALDIAGHFPDASHTDAVRFLCEFVAKEEARLGLTPRSRA</sequence>
<dbReference type="EMBL" id="CAJNNW010032291">
    <property type="protein sequence ID" value="CAE8712228.1"/>
    <property type="molecule type" value="Genomic_DNA"/>
</dbReference>
<reference evidence="3" key="1">
    <citation type="submission" date="2021-02" db="EMBL/GenBank/DDBJ databases">
        <authorList>
            <person name="Dougan E. K."/>
            <person name="Rhodes N."/>
            <person name="Thang M."/>
            <person name="Chan C."/>
        </authorList>
    </citation>
    <scope>NUCLEOTIDE SEQUENCE</scope>
</reference>
<accession>A0A813KP20</accession>
<evidence type="ECO:0000256" key="1">
    <source>
        <dbReference type="SAM" id="Coils"/>
    </source>
</evidence>
<feature type="coiled-coil region" evidence="1">
    <location>
        <begin position="3"/>
        <end position="37"/>
    </location>
</feature>